<dbReference type="RefSeq" id="WP_091492579.1">
    <property type="nucleotide sequence ID" value="NZ_LT629692.1"/>
</dbReference>
<dbReference type="GO" id="GO:0016758">
    <property type="term" value="F:hexosyltransferase activity"/>
    <property type="evidence" value="ECO:0007669"/>
    <property type="project" value="InterPro"/>
</dbReference>
<reference evidence="2 3" key="1">
    <citation type="submission" date="2016-10" db="EMBL/GenBank/DDBJ databases">
        <authorList>
            <person name="de Groot N.N."/>
        </authorList>
    </citation>
    <scope>NUCLEOTIDE SEQUENCE [LARGE SCALE GENOMIC DNA]</scope>
    <source>
        <strain evidence="2 3">DSM 23142</strain>
    </source>
</reference>
<keyword evidence="3" id="KW-1185">Reference proteome</keyword>
<evidence type="ECO:0000313" key="3">
    <source>
        <dbReference type="Proteomes" id="UP000199009"/>
    </source>
</evidence>
<dbReference type="Proteomes" id="UP000199009">
    <property type="component" value="Chromosome I"/>
</dbReference>
<keyword evidence="2" id="KW-0808">Transferase</keyword>
<proteinExistence type="predicted"/>
<gene>
    <name evidence="2" type="ORF">SAMN04489810_3347</name>
</gene>
<feature type="domain" description="Glycosyl transferase family 28 C-terminal" evidence="1">
    <location>
        <begin position="244"/>
        <end position="296"/>
    </location>
</feature>
<dbReference type="EMBL" id="LT629692">
    <property type="protein sequence ID" value="SDH57022.1"/>
    <property type="molecule type" value="Genomic_DNA"/>
</dbReference>
<protein>
    <submittedName>
        <fullName evidence="2">Glycosyltransferase family 28 C-terminal domain-containing protein</fullName>
    </submittedName>
</protein>
<dbReference type="InterPro" id="IPR007235">
    <property type="entry name" value="Glyco_trans_28_C"/>
</dbReference>
<evidence type="ECO:0000313" key="2">
    <source>
        <dbReference type="EMBL" id="SDH57022.1"/>
    </source>
</evidence>
<dbReference type="AlphaFoldDB" id="A0A1G8DH87"/>
<dbReference type="OrthoDB" id="9809594at2"/>
<organism evidence="2 3">
    <name type="scientific">Microbacterium pygmaeum</name>
    <dbReference type="NCBI Taxonomy" id="370764"/>
    <lineage>
        <taxon>Bacteria</taxon>
        <taxon>Bacillati</taxon>
        <taxon>Actinomycetota</taxon>
        <taxon>Actinomycetes</taxon>
        <taxon>Micrococcales</taxon>
        <taxon>Microbacteriaceae</taxon>
        <taxon>Microbacterium</taxon>
    </lineage>
</organism>
<accession>A0A1G8DH87</accession>
<name>A0A1G8DH87_9MICO</name>
<evidence type="ECO:0000259" key="1">
    <source>
        <dbReference type="Pfam" id="PF04101"/>
    </source>
</evidence>
<dbReference type="Gene3D" id="3.40.50.2000">
    <property type="entry name" value="Glycogen Phosphorylase B"/>
    <property type="match status" value="1"/>
</dbReference>
<dbReference type="Pfam" id="PF04101">
    <property type="entry name" value="Glyco_tran_28_C"/>
    <property type="match status" value="1"/>
</dbReference>
<dbReference type="SUPFAM" id="SSF53756">
    <property type="entry name" value="UDP-Glycosyltransferase/glycogen phosphorylase"/>
    <property type="match status" value="1"/>
</dbReference>
<dbReference type="STRING" id="370764.SAMN04489810_3347"/>
<sequence>MTESIGWYVHHHGRGHLTRLLSIAPHVDADIRCFSSLPRPDMLPFHCTWTMVDRDDEVAGDGGDPRDADPTAGGLLHWAPLGHRGHRGRMSAIVASLADDPVDAFVVDVSVEVTLLVRLLGFRVVLIAQPGARDDSAHHLAFQAATTIVAPWPRSLLEPAHLAAFGNKTVYTGGISRYEARLATPPPTSPRGDDIVVLGGAGGSAVSGGDIASAAQATGRRWHDLGATPDATWSADPWGELTTAGAVVSWAGQNAIADLAAAETPAIVIPQERPFAEQRETARALEQAGLAIVIPEWPERSAWSSLIERATNLRPDWDRWEVRGAAARAARAICETAGGCR</sequence>